<dbReference type="AlphaFoldDB" id="A0A1L7VTM9"/>
<sequence length="684" mass="76024">MSSLLLAPFNDSMRLGQGYNSFLQTPCLGNAVDISNSSLVDSKGGNAQSQTVSYSARFVEKMSDVVQAMNISAGSSIRTGSVSVSGGGNNIDEIKFAESDLNAVISVKVVNQTRNLRENLSFKEIAVQDMTSDQFHEIYGNTFISGFIEGGDLHGIISIKTIDASKKSEVKNALRSQFNGTQSEWSPSSNAVLGEALRQSEVTVTVNWSGGGIIKPPSEEWTIDSLIRVSSAFADNVAQCPQRTWAILTRYDTVPNFVVWSRGLDTPIVVRRYEGVQRYTSELLDMYIEYKGNLLILNDAIRHQDRYEEAKSDDRIALALKSLIEARKSLRAEMGKIAAKIELLDKSPVSIDSVQREEITEPELWRARLPFRKDIAIEAASTQSLVETLFKGLPIHPELGDKPGLSEQLSEKELQLKLAQSEETKNAILKSLEEANTQITQLTLKLTQAEETKNATSKSLDEAKAEISQLKNKPPEINSFAWWRREGLCPQGQRGIMPRYIREWAARNSDKWSDCRISYHFSGLKPWDKDGSDRFECTLDHIGPEDKYVVKVEVFMRATYICGLKVYYVSKKMVQHGDCTSLIMRCTESLSSEDMGWVIACSSAVNRRPSTLDLVGSDAQKSTIQAADAGSPGSSAQSFAMAPGGYFLRGFWTQYDGDGFQRLGFVWGRNPEITNPSTDFIHRP</sequence>
<dbReference type="EMBL" id="FJOF01000007">
    <property type="protein sequence ID" value="CZR43764.1"/>
    <property type="molecule type" value="Genomic_DNA"/>
</dbReference>
<evidence type="ECO:0000256" key="1">
    <source>
        <dbReference type="SAM" id="Coils"/>
    </source>
</evidence>
<dbReference type="Proteomes" id="UP000183971">
    <property type="component" value="Unassembled WGS sequence"/>
</dbReference>
<feature type="coiled-coil region" evidence="1">
    <location>
        <begin position="418"/>
        <end position="473"/>
    </location>
</feature>
<evidence type="ECO:0000313" key="2">
    <source>
        <dbReference type="EMBL" id="CZR43764.1"/>
    </source>
</evidence>
<accession>A0A1L7VTM9</accession>
<dbReference type="VEuPathDB" id="FungiDB:FPRO_07319"/>
<keyword evidence="1" id="KW-0175">Coiled coil</keyword>
<evidence type="ECO:0000313" key="3">
    <source>
        <dbReference type="Proteomes" id="UP000183971"/>
    </source>
</evidence>
<gene>
    <name evidence="2" type="ORF">FPRO_07319</name>
</gene>
<reference evidence="3" key="1">
    <citation type="journal article" date="2016" name="Genome Biol. Evol.">
        <title>Comparative 'omics' of the Fusarium fujikuroi species complex highlights differences in genetic potential and metabolite synthesis.</title>
        <authorList>
            <person name="Niehaus E.-M."/>
            <person name="Muensterkoetter M."/>
            <person name="Proctor R.H."/>
            <person name="Brown D.W."/>
            <person name="Sharon A."/>
            <person name="Idan Y."/>
            <person name="Oren-Young L."/>
            <person name="Sieber C.M."/>
            <person name="Novak O."/>
            <person name="Pencik A."/>
            <person name="Tarkowska D."/>
            <person name="Hromadova K."/>
            <person name="Freeman S."/>
            <person name="Maymon M."/>
            <person name="Elazar M."/>
            <person name="Youssef S.A."/>
            <person name="El-Shabrawy E.S.M."/>
            <person name="Shalaby A.B.A."/>
            <person name="Houterman P."/>
            <person name="Brock N.L."/>
            <person name="Burkhardt I."/>
            <person name="Tsavkelova E.A."/>
            <person name="Dickschat J.S."/>
            <person name="Galuszka P."/>
            <person name="Gueldener U."/>
            <person name="Tudzynski B."/>
        </authorList>
    </citation>
    <scope>NUCLEOTIDE SEQUENCE [LARGE SCALE GENOMIC DNA]</scope>
    <source>
        <strain evidence="3">ET1</strain>
    </source>
</reference>
<organism evidence="2 3">
    <name type="scientific">Fusarium proliferatum (strain ET1)</name>
    <name type="common">Orchid endophyte fungus</name>
    <dbReference type="NCBI Taxonomy" id="1227346"/>
    <lineage>
        <taxon>Eukaryota</taxon>
        <taxon>Fungi</taxon>
        <taxon>Dikarya</taxon>
        <taxon>Ascomycota</taxon>
        <taxon>Pezizomycotina</taxon>
        <taxon>Sordariomycetes</taxon>
        <taxon>Hypocreomycetidae</taxon>
        <taxon>Hypocreales</taxon>
        <taxon>Nectriaceae</taxon>
        <taxon>Fusarium</taxon>
        <taxon>Fusarium fujikuroi species complex</taxon>
    </lineage>
</organism>
<dbReference type="RefSeq" id="XP_031084355.1">
    <property type="nucleotide sequence ID" value="XM_031218503.1"/>
</dbReference>
<keyword evidence="3" id="KW-1185">Reference proteome</keyword>
<dbReference type="GeneID" id="42052198"/>
<protein>
    <submittedName>
        <fullName evidence="2">Uncharacterized protein</fullName>
    </submittedName>
</protein>
<comment type="caution">
    <text evidence="2">The sequence shown here is derived from an EMBL/GenBank/DDBJ whole genome shotgun (WGS) entry which is preliminary data.</text>
</comment>
<proteinExistence type="predicted"/>
<name>A0A1L7VTM9_FUSPR</name>